<keyword evidence="3" id="KW-1185">Reference proteome</keyword>
<accession>A0AAD1RFJ5</accession>
<evidence type="ECO:0000256" key="1">
    <source>
        <dbReference type="SAM" id="MobiDB-lite"/>
    </source>
</evidence>
<name>A0AAD1RFJ5_PELCU</name>
<organism evidence="2 3">
    <name type="scientific">Pelobates cultripes</name>
    <name type="common">Western spadefoot toad</name>
    <dbReference type="NCBI Taxonomy" id="61616"/>
    <lineage>
        <taxon>Eukaryota</taxon>
        <taxon>Metazoa</taxon>
        <taxon>Chordata</taxon>
        <taxon>Craniata</taxon>
        <taxon>Vertebrata</taxon>
        <taxon>Euteleostomi</taxon>
        <taxon>Amphibia</taxon>
        <taxon>Batrachia</taxon>
        <taxon>Anura</taxon>
        <taxon>Pelobatoidea</taxon>
        <taxon>Pelobatidae</taxon>
        <taxon>Pelobates</taxon>
    </lineage>
</organism>
<dbReference type="Proteomes" id="UP001295444">
    <property type="component" value="Chromosome 02"/>
</dbReference>
<feature type="region of interest" description="Disordered" evidence="1">
    <location>
        <begin position="1"/>
        <end position="26"/>
    </location>
</feature>
<evidence type="ECO:0000313" key="2">
    <source>
        <dbReference type="EMBL" id="CAH2252490.1"/>
    </source>
</evidence>
<feature type="compositionally biased region" description="Polar residues" evidence="1">
    <location>
        <begin position="159"/>
        <end position="169"/>
    </location>
</feature>
<protein>
    <submittedName>
        <fullName evidence="2">Uncharacterized protein</fullName>
    </submittedName>
</protein>
<gene>
    <name evidence="2" type="ORF">PECUL_23A047436</name>
</gene>
<proteinExistence type="predicted"/>
<sequence>MAAACQPCARPASTNKLTTGEPIQHQPTIMTACPRTWLAENNAQTQVQTTNNKQSKMGHKKGETPLDYLSNADSLLHMGGLLRLHYTRKRYLVQKLQTRRRHRHSLNQHTWTPYYHPSKGTHTSFVRAHHSTLRERDFFITRRHRDEPPEHCTLRTLHRSNQPPSRGIR</sequence>
<evidence type="ECO:0000313" key="3">
    <source>
        <dbReference type="Proteomes" id="UP001295444"/>
    </source>
</evidence>
<dbReference type="AlphaFoldDB" id="A0AAD1RFJ5"/>
<feature type="region of interest" description="Disordered" evidence="1">
    <location>
        <begin position="149"/>
        <end position="169"/>
    </location>
</feature>
<reference evidence="2" key="1">
    <citation type="submission" date="2022-03" db="EMBL/GenBank/DDBJ databases">
        <authorList>
            <person name="Alioto T."/>
            <person name="Alioto T."/>
            <person name="Gomez Garrido J."/>
        </authorList>
    </citation>
    <scope>NUCLEOTIDE SEQUENCE</scope>
</reference>
<dbReference type="EMBL" id="OW240913">
    <property type="protein sequence ID" value="CAH2252490.1"/>
    <property type="molecule type" value="Genomic_DNA"/>
</dbReference>